<evidence type="ECO:0000313" key="3">
    <source>
        <dbReference type="Proteomes" id="UP000500857"/>
    </source>
</evidence>
<reference evidence="2 3" key="1">
    <citation type="submission" date="2020-04" db="EMBL/GenBank/DDBJ databases">
        <authorList>
            <person name="Basu S."/>
            <person name="Maruthanayagam V."/>
            <person name="Chakraborty S."/>
            <person name="Pramanik A."/>
            <person name="Mukherjee J."/>
            <person name="Brink B."/>
        </authorList>
    </citation>
    <scope>NUCLEOTIDE SEQUENCE [LARGE SCALE GENOMIC DNA]</scope>
    <source>
        <strain evidence="2 3">AP17</strain>
    </source>
</reference>
<organism evidence="2 3">
    <name type="scientific">Oxynema aestuarii AP17</name>
    <dbReference type="NCBI Taxonomy" id="2064643"/>
    <lineage>
        <taxon>Bacteria</taxon>
        <taxon>Bacillati</taxon>
        <taxon>Cyanobacteriota</taxon>
        <taxon>Cyanophyceae</taxon>
        <taxon>Oscillatoriophycideae</taxon>
        <taxon>Oscillatoriales</taxon>
        <taxon>Oscillatoriaceae</taxon>
        <taxon>Oxynema</taxon>
        <taxon>Oxynema aestuarii</taxon>
    </lineage>
</organism>
<feature type="region of interest" description="Disordered" evidence="1">
    <location>
        <begin position="16"/>
        <end position="50"/>
    </location>
</feature>
<keyword evidence="3" id="KW-1185">Reference proteome</keyword>
<dbReference type="AlphaFoldDB" id="A0A6H1U6Q2"/>
<name>A0A6H1U6Q2_9CYAN</name>
<dbReference type="RefSeq" id="WP_168571455.1">
    <property type="nucleotide sequence ID" value="NZ_CP051167.1"/>
</dbReference>
<evidence type="ECO:0000256" key="1">
    <source>
        <dbReference type="SAM" id="MobiDB-lite"/>
    </source>
</evidence>
<dbReference type="Proteomes" id="UP000500857">
    <property type="component" value="Chromosome"/>
</dbReference>
<feature type="compositionally biased region" description="Basic and acidic residues" evidence="1">
    <location>
        <begin position="16"/>
        <end position="42"/>
    </location>
</feature>
<proteinExistence type="predicted"/>
<accession>A0A6H1U6Q2</accession>
<evidence type="ECO:0000313" key="2">
    <source>
        <dbReference type="EMBL" id="QIZ73309.1"/>
    </source>
</evidence>
<protein>
    <submittedName>
        <fullName evidence="2">Uncharacterized protein</fullName>
    </submittedName>
</protein>
<dbReference type="EMBL" id="CP051167">
    <property type="protein sequence ID" value="QIZ73309.1"/>
    <property type="molecule type" value="Genomic_DNA"/>
</dbReference>
<gene>
    <name evidence="2" type="ORF">HCG48_24145</name>
</gene>
<dbReference type="KEGG" id="oxy:HCG48_24145"/>
<sequence>MYKIRLRSISQVRIDRSQNRARSPVEERILRSSRREPEDGDRRKRTSASQ</sequence>